<gene>
    <name evidence="1" type="ORF">CS063_10070</name>
</gene>
<sequence>MEIYGIYLSFHKADEIIEKYKEQLMPAKRKRLVRLRKKEDQLRLLAGDLLMQYGLYQEFGLEPKQLEIVYNTYGKPYISGYKYCYFNISHSHEWVVCAIDKSEMGIDIEKVEEIDLDMIKIICNQEEYKIFYSKRISNYQAKLYEMWTIKESYTKGLGRGLSIPFSQININEKKK</sequence>
<dbReference type="Proteomes" id="UP000224460">
    <property type="component" value="Unassembled WGS sequence"/>
</dbReference>
<comment type="caution">
    <text evidence="1">The sequence shown here is derived from an EMBL/GenBank/DDBJ whole genome shotgun (WGS) entry which is preliminary data.</text>
</comment>
<reference evidence="1" key="1">
    <citation type="submission" date="2017-10" db="EMBL/GenBank/DDBJ databases">
        <title>Genome sequence of cellulolytic Lachnospiraceae bacterium XHS1971 isolated from hotspring sediment.</title>
        <authorList>
            <person name="Vasudevan G."/>
            <person name="Joshi A.J."/>
            <person name="Hivarkar S."/>
            <person name="Lanjekar V.B."/>
            <person name="Dhakephalkar P.K."/>
            <person name="Dagar S."/>
        </authorList>
    </citation>
    <scope>NUCLEOTIDE SEQUENCE</scope>
    <source>
        <strain evidence="1">XHS1971</strain>
    </source>
</reference>
<protein>
    <submittedName>
        <fullName evidence="1">Uncharacterized protein</fullName>
    </submittedName>
</protein>
<accession>A0AC61DCH8</accession>
<evidence type="ECO:0000313" key="1">
    <source>
        <dbReference type="EMBL" id="PHV70433.1"/>
    </source>
</evidence>
<dbReference type="EMBL" id="PEDL01000010">
    <property type="protein sequence ID" value="PHV70433.1"/>
    <property type="molecule type" value="Genomic_DNA"/>
</dbReference>
<proteinExistence type="predicted"/>
<name>A0AC61DCH8_9FIRM</name>
<organism evidence="1 2">
    <name type="scientific">Sporanaerobium hydrogeniformans</name>
    <dbReference type="NCBI Taxonomy" id="3072179"/>
    <lineage>
        <taxon>Bacteria</taxon>
        <taxon>Bacillati</taxon>
        <taxon>Bacillota</taxon>
        <taxon>Clostridia</taxon>
        <taxon>Lachnospirales</taxon>
        <taxon>Lachnospiraceae</taxon>
        <taxon>Sporanaerobium</taxon>
    </lineage>
</organism>
<evidence type="ECO:0000313" key="2">
    <source>
        <dbReference type="Proteomes" id="UP000224460"/>
    </source>
</evidence>
<keyword evidence="2" id="KW-1185">Reference proteome</keyword>